<accession>A0A9X1IPV1</accession>
<evidence type="ECO:0000256" key="1">
    <source>
        <dbReference type="SAM" id="MobiDB-lite"/>
    </source>
</evidence>
<comment type="caution">
    <text evidence="3">The sequence shown here is derived from an EMBL/GenBank/DDBJ whole genome shotgun (WGS) entry which is preliminary data.</text>
</comment>
<name>A0A9X1IPV1_9SPHN</name>
<protein>
    <submittedName>
        <fullName evidence="3">Uncharacterized protein</fullName>
    </submittedName>
</protein>
<dbReference type="Proteomes" id="UP001138757">
    <property type="component" value="Unassembled WGS sequence"/>
</dbReference>
<evidence type="ECO:0000256" key="2">
    <source>
        <dbReference type="SAM" id="SignalP"/>
    </source>
</evidence>
<dbReference type="RefSeq" id="WP_214622066.1">
    <property type="nucleotide sequence ID" value="NZ_JAHGAW010000003.1"/>
</dbReference>
<keyword evidence="4" id="KW-1185">Reference proteome</keyword>
<sequence>MNRKLIESPANRARWRAGRRGGCLVAGMILAVTHGSLAAQEGSSDPYWPPPRLPYRYPAPTPSPTPSPTSSQQQPQAQPPSVDRTDDALDKAGKIAIQPARDVGISKSSIPLVLQEAVKDPYAPLHRQNCAWVDYELARLNQALGADFDANQKANEDKATQIALAGGEMVVNSLIPFRSLVREISGAAPADRRKTAAVNAGLARRGYVRGIGVVLNCPARITTASK</sequence>
<feature type="compositionally biased region" description="Pro residues" evidence="1">
    <location>
        <begin position="47"/>
        <end position="67"/>
    </location>
</feature>
<proteinExistence type="predicted"/>
<gene>
    <name evidence="3" type="ORF">KK488_05060</name>
</gene>
<feature type="compositionally biased region" description="Low complexity" evidence="1">
    <location>
        <begin position="68"/>
        <end position="81"/>
    </location>
</feature>
<organism evidence="3 4">
    <name type="scientific">Sphingobium nicotianae</name>
    <dbReference type="NCBI Taxonomy" id="2782607"/>
    <lineage>
        <taxon>Bacteria</taxon>
        <taxon>Pseudomonadati</taxon>
        <taxon>Pseudomonadota</taxon>
        <taxon>Alphaproteobacteria</taxon>
        <taxon>Sphingomonadales</taxon>
        <taxon>Sphingomonadaceae</taxon>
        <taxon>Sphingobium</taxon>
    </lineage>
</organism>
<evidence type="ECO:0000313" key="3">
    <source>
        <dbReference type="EMBL" id="MBT2186312.1"/>
    </source>
</evidence>
<feature type="region of interest" description="Disordered" evidence="1">
    <location>
        <begin position="39"/>
        <end position="86"/>
    </location>
</feature>
<reference evidence="3" key="1">
    <citation type="submission" date="2021-05" db="EMBL/GenBank/DDBJ databases">
        <title>Genome of Sphingobium sp. strain.</title>
        <authorList>
            <person name="Fan R."/>
        </authorList>
    </citation>
    <scope>NUCLEOTIDE SEQUENCE</scope>
    <source>
        <strain evidence="3">H33</strain>
    </source>
</reference>
<evidence type="ECO:0000313" key="4">
    <source>
        <dbReference type="Proteomes" id="UP001138757"/>
    </source>
</evidence>
<dbReference type="EMBL" id="JAHGAW010000003">
    <property type="protein sequence ID" value="MBT2186312.1"/>
    <property type="molecule type" value="Genomic_DNA"/>
</dbReference>
<feature type="signal peptide" evidence="2">
    <location>
        <begin position="1"/>
        <end position="38"/>
    </location>
</feature>
<dbReference type="AlphaFoldDB" id="A0A9X1IPV1"/>
<keyword evidence="2" id="KW-0732">Signal</keyword>
<feature type="chain" id="PRO_5040997815" evidence="2">
    <location>
        <begin position="39"/>
        <end position="226"/>
    </location>
</feature>